<organism evidence="5 6">
    <name type="scientific">Kocuria dechangensis</name>
    <dbReference type="NCBI Taxonomy" id="1176249"/>
    <lineage>
        <taxon>Bacteria</taxon>
        <taxon>Bacillati</taxon>
        <taxon>Actinomycetota</taxon>
        <taxon>Actinomycetes</taxon>
        <taxon>Micrococcales</taxon>
        <taxon>Micrococcaceae</taxon>
        <taxon>Kocuria</taxon>
    </lineage>
</organism>
<dbReference type="PANTHER" id="PTHR42760:SF40">
    <property type="entry name" value="3-OXOACYL-[ACYL-CARRIER-PROTEIN] REDUCTASE, CHLOROPLASTIC"/>
    <property type="match status" value="1"/>
</dbReference>
<reference evidence="5" key="1">
    <citation type="journal article" date="2014" name="Int. J. Syst. Evol. Microbiol.">
        <title>Complete genome sequence of Corynebacterium casei LMG S-19264T (=DSM 44701T), isolated from a smear-ripened cheese.</title>
        <authorList>
            <consortium name="US DOE Joint Genome Institute (JGI-PGF)"/>
            <person name="Walter F."/>
            <person name="Albersmeier A."/>
            <person name="Kalinowski J."/>
            <person name="Ruckert C."/>
        </authorList>
    </citation>
    <scope>NUCLEOTIDE SEQUENCE</scope>
    <source>
        <strain evidence="5">CGMCC 1.12187</strain>
    </source>
</reference>
<accession>A0A917LPD5</accession>
<keyword evidence="3" id="KW-0560">Oxidoreductase</keyword>
<proteinExistence type="inferred from homology"/>
<dbReference type="SUPFAM" id="SSF51735">
    <property type="entry name" value="NAD(P)-binding Rossmann-fold domains"/>
    <property type="match status" value="1"/>
</dbReference>
<dbReference type="AlphaFoldDB" id="A0A917LPD5"/>
<comment type="similarity">
    <text evidence="1">Belongs to the short-chain dehydrogenases/reductases (SDR) family.</text>
</comment>
<dbReference type="PROSITE" id="PS00061">
    <property type="entry name" value="ADH_SHORT"/>
    <property type="match status" value="1"/>
</dbReference>
<keyword evidence="6" id="KW-1185">Reference proteome</keyword>
<dbReference type="PRINTS" id="PR00081">
    <property type="entry name" value="GDHRDH"/>
</dbReference>
<dbReference type="InterPro" id="IPR002347">
    <property type="entry name" value="SDR_fam"/>
</dbReference>
<dbReference type="RefSeq" id="WP_188534654.1">
    <property type="nucleotide sequence ID" value="NZ_BMEQ01000003.1"/>
</dbReference>
<dbReference type="SMART" id="SM00822">
    <property type="entry name" value="PKS_KR"/>
    <property type="match status" value="1"/>
</dbReference>
<dbReference type="EMBL" id="BMEQ01000003">
    <property type="protein sequence ID" value="GGG48706.1"/>
    <property type="molecule type" value="Genomic_DNA"/>
</dbReference>
<evidence type="ECO:0000256" key="3">
    <source>
        <dbReference type="ARBA" id="ARBA00023002"/>
    </source>
</evidence>
<dbReference type="PANTHER" id="PTHR42760">
    <property type="entry name" value="SHORT-CHAIN DEHYDROGENASES/REDUCTASES FAMILY MEMBER"/>
    <property type="match status" value="1"/>
</dbReference>
<dbReference type="InterPro" id="IPR057326">
    <property type="entry name" value="KR_dom"/>
</dbReference>
<dbReference type="Gene3D" id="3.40.50.720">
    <property type="entry name" value="NAD(P)-binding Rossmann-like Domain"/>
    <property type="match status" value="1"/>
</dbReference>
<dbReference type="GO" id="GO:0016616">
    <property type="term" value="F:oxidoreductase activity, acting on the CH-OH group of donors, NAD or NADP as acceptor"/>
    <property type="evidence" value="ECO:0007669"/>
    <property type="project" value="TreeGrafter"/>
</dbReference>
<dbReference type="FunFam" id="3.40.50.720:FF:000115">
    <property type="entry name" value="3-oxoacyl-[acyl-carrier-protein] reductase FabG"/>
    <property type="match status" value="1"/>
</dbReference>
<dbReference type="NCBIfam" id="NF009466">
    <property type="entry name" value="PRK12826.1-2"/>
    <property type="match status" value="1"/>
</dbReference>
<sequence length="259" mass="26812">MNARFSGQNVVVTGAGQGIGAATARRFATEGASVAVVDLDLDRAERTAEELNADPGVVSAGGSVRAWRCDVTDQAAVEDVFAGIIEVHGGLDVLVNNAGIARDNLLFKMELSDWQAVLTTNLTSAYLCARAAQAHMVAKRHGKIVNLSSRSALGNVGQANYAAAKAGIQGLTATLAMELGRFNINVNAVAPGYIATSMTAQTAQRVGSTPEEHQQAVAARTPLGRVGQPEEVASVIAFLASDDASYVSGQTVYINGGAR</sequence>
<evidence type="ECO:0000256" key="2">
    <source>
        <dbReference type="ARBA" id="ARBA00022857"/>
    </source>
</evidence>
<reference evidence="5" key="2">
    <citation type="submission" date="2020-09" db="EMBL/GenBank/DDBJ databases">
        <authorList>
            <person name="Sun Q."/>
            <person name="Zhou Y."/>
        </authorList>
    </citation>
    <scope>NUCLEOTIDE SEQUENCE</scope>
    <source>
        <strain evidence="5">CGMCC 1.12187</strain>
    </source>
</reference>
<protein>
    <submittedName>
        <fullName evidence="5">3-oxoacyl-ACP reductase</fullName>
    </submittedName>
</protein>
<keyword evidence="2" id="KW-0521">NADP</keyword>
<evidence type="ECO:0000259" key="4">
    <source>
        <dbReference type="SMART" id="SM00822"/>
    </source>
</evidence>
<dbReference type="Pfam" id="PF13561">
    <property type="entry name" value="adh_short_C2"/>
    <property type="match status" value="1"/>
</dbReference>
<dbReference type="InterPro" id="IPR020904">
    <property type="entry name" value="Sc_DH/Rdtase_CS"/>
</dbReference>
<comment type="caution">
    <text evidence="5">The sequence shown here is derived from an EMBL/GenBank/DDBJ whole genome shotgun (WGS) entry which is preliminary data.</text>
</comment>
<dbReference type="GO" id="GO:0030497">
    <property type="term" value="P:fatty acid elongation"/>
    <property type="evidence" value="ECO:0007669"/>
    <property type="project" value="TreeGrafter"/>
</dbReference>
<dbReference type="Proteomes" id="UP000638848">
    <property type="component" value="Unassembled WGS sequence"/>
</dbReference>
<dbReference type="NCBIfam" id="NF005559">
    <property type="entry name" value="PRK07231.1"/>
    <property type="match status" value="1"/>
</dbReference>
<feature type="domain" description="Ketoreductase" evidence="4">
    <location>
        <begin position="8"/>
        <end position="192"/>
    </location>
</feature>
<gene>
    <name evidence="5" type="ORF">GCM10011374_08890</name>
</gene>
<dbReference type="PRINTS" id="PR00080">
    <property type="entry name" value="SDRFAMILY"/>
</dbReference>
<evidence type="ECO:0000256" key="1">
    <source>
        <dbReference type="ARBA" id="ARBA00006484"/>
    </source>
</evidence>
<evidence type="ECO:0000313" key="6">
    <source>
        <dbReference type="Proteomes" id="UP000638848"/>
    </source>
</evidence>
<evidence type="ECO:0000313" key="5">
    <source>
        <dbReference type="EMBL" id="GGG48706.1"/>
    </source>
</evidence>
<name>A0A917LPD5_9MICC</name>
<dbReference type="InterPro" id="IPR036291">
    <property type="entry name" value="NAD(P)-bd_dom_sf"/>
</dbReference>